<evidence type="ECO:0000313" key="3">
    <source>
        <dbReference type="EMBL" id="MBO0348603.1"/>
    </source>
</evidence>
<dbReference type="InterPro" id="IPR002477">
    <property type="entry name" value="Peptidoglycan-bd-like"/>
</dbReference>
<dbReference type="RefSeq" id="WP_207087148.1">
    <property type="nucleotide sequence ID" value="NZ_JAFLQW010000152.1"/>
</dbReference>
<dbReference type="Proteomes" id="UP000664844">
    <property type="component" value="Unassembled WGS sequence"/>
</dbReference>
<sequence length="351" mass="40360">MTVTNDKPNSIFLDIDKICPLSEVANNQVLTNEIQQRLTELELLIPPVDGVFGELTNAAYQRFQDLNGIEEEQEALGPKTIAALMNVQAQTLSVPRISIQTITKTILKTLPLQSSVLTANEIFSVEAGQSFTLANYEPGHRGHYRVTLQEAIRGNRVWYAFEQHVQLIEGNRTLTQPQQPAASVRLNVPFKSQLDNYYNPSGACNVTSIAMCLEYLGVPRYDSRYRQMEDELYRWCLDRGYSRHNPEHLARVVRDYKRKDDFTYWGTIERCQNHLRGGNPCVIHGYFTSFGHIIVLVGFDANGFIVHDPYGEWFPTGYRNDRNGAYLHYSYNLIRRTCIPDGQFWVHYINR</sequence>
<proteinExistence type="predicted"/>
<accession>A0ABS3FNB0</accession>
<protein>
    <submittedName>
        <fullName evidence="3">C39 family peptidase</fullName>
    </submittedName>
</protein>
<reference evidence="3 4" key="1">
    <citation type="submission" date="2021-03" db="EMBL/GenBank/DDBJ databases">
        <title>Metabolic Capacity of the Antarctic Cyanobacterium Phormidium pseudopriestleyi that Sustains Oxygenic Photosynthesis in the Presence of Hydrogen Sulfide.</title>
        <authorList>
            <person name="Lumian J.E."/>
            <person name="Jungblut A.D."/>
            <person name="Dillon M.L."/>
            <person name="Hawes I."/>
            <person name="Doran P.T."/>
            <person name="Mackey T.J."/>
            <person name="Dick G.J."/>
            <person name="Grettenberger C.L."/>
            <person name="Sumner D.Y."/>
        </authorList>
    </citation>
    <scope>NUCLEOTIDE SEQUENCE [LARGE SCALE GENOMIC DNA]</scope>
    <source>
        <strain evidence="3 4">FRX01</strain>
    </source>
</reference>
<dbReference type="Gene3D" id="3.90.70.10">
    <property type="entry name" value="Cysteine proteinases"/>
    <property type="match status" value="1"/>
</dbReference>
<evidence type="ECO:0000259" key="2">
    <source>
        <dbReference type="Pfam" id="PF13529"/>
    </source>
</evidence>
<evidence type="ECO:0000259" key="1">
    <source>
        <dbReference type="Pfam" id="PF01471"/>
    </source>
</evidence>
<keyword evidence="4" id="KW-1185">Reference proteome</keyword>
<dbReference type="InterPro" id="IPR036366">
    <property type="entry name" value="PGBDSf"/>
</dbReference>
<comment type="caution">
    <text evidence="3">The sequence shown here is derived from an EMBL/GenBank/DDBJ whole genome shotgun (WGS) entry which is preliminary data.</text>
</comment>
<organism evidence="3 4">
    <name type="scientific">Phormidium pseudopriestleyi FRX01</name>
    <dbReference type="NCBI Taxonomy" id="1759528"/>
    <lineage>
        <taxon>Bacteria</taxon>
        <taxon>Bacillati</taxon>
        <taxon>Cyanobacteriota</taxon>
        <taxon>Cyanophyceae</taxon>
        <taxon>Oscillatoriophycideae</taxon>
        <taxon>Oscillatoriales</taxon>
        <taxon>Oscillatoriaceae</taxon>
        <taxon>Phormidium</taxon>
    </lineage>
</organism>
<feature type="domain" description="Peptidase C39-like" evidence="2">
    <location>
        <begin position="186"/>
        <end position="310"/>
    </location>
</feature>
<dbReference type="Pfam" id="PF13529">
    <property type="entry name" value="Peptidase_C39_2"/>
    <property type="match status" value="1"/>
</dbReference>
<evidence type="ECO:0000313" key="4">
    <source>
        <dbReference type="Proteomes" id="UP000664844"/>
    </source>
</evidence>
<dbReference type="EMBL" id="JAFLQW010000152">
    <property type="protein sequence ID" value="MBO0348603.1"/>
    <property type="molecule type" value="Genomic_DNA"/>
</dbReference>
<dbReference type="SUPFAM" id="SSF47090">
    <property type="entry name" value="PGBD-like"/>
    <property type="match status" value="1"/>
</dbReference>
<dbReference type="InterPro" id="IPR036365">
    <property type="entry name" value="PGBD-like_sf"/>
</dbReference>
<dbReference type="Pfam" id="PF01471">
    <property type="entry name" value="PG_binding_1"/>
    <property type="match status" value="1"/>
</dbReference>
<name>A0ABS3FNB0_9CYAN</name>
<gene>
    <name evidence="3" type="ORF">J0895_05695</name>
</gene>
<dbReference type="Gene3D" id="1.10.101.10">
    <property type="entry name" value="PGBD-like superfamily/PGBD"/>
    <property type="match status" value="1"/>
</dbReference>
<feature type="domain" description="Peptidoglycan binding-like" evidence="1">
    <location>
        <begin position="33"/>
        <end position="84"/>
    </location>
</feature>
<dbReference type="InterPro" id="IPR039564">
    <property type="entry name" value="Peptidase_C39-like"/>
</dbReference>